<dbReference type="PROSITE" id="PS51192">
    <property type="entry name" value="HELICASE_ATP_BIND_1"/>
    <property type="match status" value="1"/>
</dbReference>
<accession>A0ABW1RDI6</accession>
<dbReference type="SMART" id="SM00490">
    <property type="entry name" value="HELICc"/>
    <property type="match status" value="1"/>
</dbReference>
<keyword evidence="1" id="KW-0547">Nucleotide-binding</keyword>
<dbReference type="PROSITE" id="PS51194">
    <property type="entry name" value="HELICASE_CTER"/>
    <property type="match status" value="1"/>
</dbReference>
<dbReference type="SMART" id="SM00487">
    <property type="entry name" value="DEXDc"/>
    <property type="match status" value="1"/>
</dbReference>
<protein>
    <submittedName>
        <fullName evidence="7">DEAD/DEAH box helicase</fullName>
    </submittedName>
</protein>
<gene>
    <name evidence="7" type="ORF">ACFQGP_01520</name>
</gene>
<reference evidence="8" key="1">
    <citation type="journal article" date="2019" name="Int. J. Syst. Evol. Microbiol.">
        <title>The Global Catalogue of Microorganisms (GCM) 10K type strain sequencing project: providing services to taxonomists for standard genome sequencing and annotation.</title>
        <authorList>
            <consortium name="The Broad Institute Genomics Platform"/>
            <consortium name="The Broad Institute Genome Sequencing Center for Infectious Disease"/>
            <person name="Wu L."/>
            <person name="Ma J."/>
        </authorList>
    </citation>
    <scope>NUCLEOTIDE SEQUENCE [LARGE SCALE GENOMIC DNA]</scope>
    <source>
        <strain evidence="8">CCM 8904</strain>
    </source>
</reference>
<evidence type="ECO:0000313" key="8">
    <source>
        <dbReference type="Proteomes" id="UP001596289"/>
    </source>
</evidence>
<feature type="domain" description="Helicase ATP-binding" evidence="5">
    <location>
        <begin position="234"/>
        <end position="405"/>
    </location>
</feature>
<dbReference type="Proteomes" id="UP001596289">
    <property type="component" value="Unassembled WGS sequence"/>
</dbReference>
<proteinExistence type="predicted"/>
<keyword evidence="8" id="KW-1185">Reference proteome</keyword>
<organism evidence="7 8">
    <name type="scientific">Loigolactobacillus jiayinensis</name>
    <dbReference type="NCBI Taxonomy" id="2486016"/>
    <lineage>
        <taxon>Bacteria</taxon>
        <taxon>Bacillati</taxon>
        <taxon>Bacillota</taxon>
        <taxon>Bacilli</taxon>
        <taxon>Lactobacillales</taxon>
        <taxon>Lactobacillaceae</taxon>
        <taxon>Loigolactobacillus</taxon>
    </lineage>
</organism>
<sequence length="1001" mass="113990">MRENNDVLKSVWTKDKESELGLNSLENKTNERLSKLLYYTLGAITDYLCRIDETTNIETEIRLQFSAKYLELLKSITNDKNIFNGDAQISLFSAVSYYFADFEGAAMVAVKNIKIGKLSSIQKMLLDVLRVSNNSFNSNSKLCTLLHESLLGNGPLELMDSYLGELVDNTYRSGNDMDIIAVECLKQMVKLKLSTATMELMPRYSSSNHQYWQSLVKKGKLKELLWPSQRKLGENGIFLGDSAVVQMPTGAGKTASISLIIRSTLYRNNLTTIIVVAPFKSIRDEIFSKLCREFADESISFTKSSDDLIFDLGISSTKSSIVVVTPEKLLFLIRQSQGILSNVDLIIFDEAHQLDNHDRGITFELLLTTISELVPEDVQKIFISAVIGNPDTISDWFNSGNNVEISGIKQKKYSRSYGIAGWNKENDSGTLLLANDIKVSNPWIRFDDVIQKIKVTPRRIEPNFIRKQKSTTKQWVTTLFAEKLISAGMVAVYSPRKDSIRNLAKCFLELTNVRNSFSNQLRNNDYDYRSTNSLATLFSKNFGDKSVLVRSFYKGIFIHDAEIPSGIRNALEYEASQGHIKLLLCTSTLAQGVNLPIKSMLITSKGYGNLKLNNRSLRNLIGRVGRPGIENDGNVIFMAYGNVHENKETQKAIISNINRERVEDLGSSILNLFRDTPIDEYNYQSAVITTSMWFRADFLKNPVMWIKANLSNVNPNLKSVFQIKADAISKIENFLMATWDLLNDGDPEENLIHVVEKTYAYAIGSDDDKKLIMELFMNLYKKIVILDLGNEKIKKYSKMMIGVNDAIDIENFVEVNINDSIESDDIVQVLKDIWPVLEQKLDQSDANVLNLYYQFAKMWIMGESYVEMVNMWNKYPDIRIGNRKPSVELVFHICDQILQYDLSMQVSSILELVSDESKKKRLTNLHESMKLGLPNQTEKNLYRLGLNDRYLVKSIADIIGKDNLGEKRVKEWIRTPENQFSVKENLKESLPNYYINILEHI</sequence>
<dbReference type="PANTHER" id="PTHR47961">
    <property type="entry name" value="DNA POLYMERASE THETA, PUTATIVE (AFU_ORTHOLOGUE AFUA_1G05260)-RELATED"/>
    <property type="match status" value="1"/>
</dbReference>
<dbReference type="Gene3D" id="3.40.50.300">
    <property type="entry name" value="P-loop containing nucleotide triphosphate hydrolases"/>
    <property type="match status" value="2"/>
</dbReference>
<keyword evidence="4" id="KW-0067">ATP-binding</keyword>
<dbReference type="Pfam" id="PF00270">
    <property type="entry name" value="DEAD"/>
    <property type="match status" value="1"/>
</dbReference>
<dbReference type="InterPro" id="IPR027417">
    <property type="entry name" value="P-loop_NTPase"/>
</dbReference>
<evidence type="ECO:0000256" key="3">
    <source>
        <dbReference type="ARBA" id="ARBA00022806"/>
    </source>
</evidence>
<evidence type="ECO:0000259" key="6">
    <source>
        <dbReference type="PROSITE" id="PS51194"/>
    </source>
</evidence>
<keyword evidence="2" id="KW-0378">Hydrolase</keyword>
<dbReference type="InterPro" id="IPR011545">
    <property type="entry name" value="DEAD/DEAH_box_helicase_dom"/>
</dbReference>
<evidence type="ECO:0000256" key="1">
    <source>
        <dbReference type="ARBA" id="ARBA00022741"/>
    </source>
</evidence>
<evidence type="ECO:0000256" key="2">
    <source>
        <dbReference type="ARBA" id="ARBA00022801"/>
    </source>
</evidence>
<dbReference type="PANTHER" id="PTHR47961:SF6">
    <property type="entry name" value="DNA-DIRECTED DNA POLYMERASE"/>
    <property type="match status" value="1"/>
</dbReference>
<dbReference type="InterPro" id="IPR001650">
    <property type="entry name" value="Helicase_C-like"/>
</dbReference>
<evidence type="ECO:0000313" key="7">
    <source>
        <dbReference type="EMBL" id="MFC6169265.1"/>
    </source>
</evidence>
<dbReference type="GO" id="GO:0004386">
    <property type="term" value="F:helicase activity"/>
    <property type="evidence" value="ECO:0007669"/>
    <property type="project" value="UniProtKB-KW"/>
</dbReference>
<name>A0ABW1RDI6_9LACO</name>
<dbReference type="InterPro" id="IPR050474">
    <property type="entry name" value="Hel308_SKI2-like"/>
</dbReference>
<dbReference type="SUPFAM" id="SSF52540">
    <property type="entry name" value="P-loop containing nucleoside triphosphate hydrolases"/>
    <property type="match status" value="1"/>
</dbReference>
<evidence type="ECO:0000259" key="5">
    <source>
        <dbReference type="PROSITE" id="PS51192"/>
    </source>
</evidence>
<dbReference type="InterPro" id="IPR014001">
    <property type="entry name" value="Helicase_ATP-bd"/>
</dbReference>
<dbReference type="EMBL" id="JBHSSL010000014">
    <property type="protein sequence ID" value="MFC6169265.1"/>
    <property type="molecule type" value="Genomic_DNA"/>
</dbReference>
<dbReference type="RefSeq" id="WP_125552312.1">
    <property type="nucleotide sequence ID" value="NZ_JBHSSL010000014.1"/>
</dbReference>
<keyword evidence="3 7" id="KW-0347">Helicase</keyword>
<feature type="domain" description="Helicase C-terminal" evidence="6">
    <location>
        <begin position="502"/>
        <end position="673"/>
    </location>
</feature>
<comment type="caution">
    <text evidence="7">The sequence shown here is derived from an EMBL/GenBank/DDBJ whole genome shotgun (WGS) entry which is preliminary data.</text>
</comment>
<evidence type="ECO:0000256" key="4">
    <source>
        <dbReference type="ARBA" id="ARBA00022840"/>
    </source>
</evidence>